<evidence type="ECO:0000256" key="5">
    <source>
        <dbReference type="ARBA" id="ARBA00022840"/>
    </source>
</evidence>
<gene>
    <name evidence="7" type="ORF">NG99_03180</name>
</gene>
<dbReference type="GO" id="GO:0005524">
    <property type="term" value="F:ATP binding"/>
    <property type="evidence" value="ECO:0007669"/>
    <property type="project" value="UniProtKB-KW"/>
</dbReference>
<evidence type="ECO:0000256" key="3">
    <source>
        <dbReference type="ARBA" id="ARBA00022737"/>
    </source>
</evidence>
<keyword evidence="4" id="KW-0547">Nucleotide-binding</keyword>
<feature type="domain" description="ABC transporter" evidence="6">
    <location>
        <begin position="9"/>
        <end position="247"/>
    </location>
</feature>
<evidence type="ECO:0000256" key="1">
    <source>
        <dbReference type="ARBA" id="ARBA00006526"/>
    </source>
</evidence>
<proteinExistence type="inferred from homology"/>
<evidence type="ECO:0000313" key="8">
    <source>
        <dbReference type="Proteomes" id="UP000030351"/>
    </source>
</evidence>
<dbReference type="SUPFAM" id="SSF52540">
    <property type="entry name" value="P-loop containing nucleoside triphosphate hydrolases"/>
    <property type="match status" value="2"/>
</dbReference>
<protein>
    <submittedName>
        <fullName evidence="7">Sugar ABC transporter</fullName>
    </submittedName>
</protein>
<feature type="domain" description="ABC transporter" evidence="6">
    <location>
        <begin position="260"/>
        <end position="505"/>
    </location>
</feature>
<comment type="similarity">
    <text evidence="1">Belongs to the ABC transporter superfamily. Drug exporter-2 (TC 3.A.1.117) family.</text>
</comment>
<organism evidence="7 8">
    <name type="scientific">Erwinia typographi</name>
    <dbReference type="NCBI Taxonomy" id="371042"/>
    <lineage>
        <taxon>Bacteria</taxon>
        <taxon>Pseudomonadati</taxon>
        <taxon>Pseudomonadota</taxon>
        <taxon>Gammaproteobacteria</taxon>
        <taxon>Enterobacterales</taxon>
        <taxon>Erwiniaceae</taxon>
        <taxon>Erwinia</taxon>
    </lineage>
</organism>
<comment type="caution">
    <text evidence="7">The sequence shown here is derived from an EMBL/GenBank/DDBJ whole genome shotgun (WGS) entry which is preliminary data.</text>
</comment>
<dbReference type="eggNOG" id="COG1129">
    <property type="taxonomic scope" value="Bacteria"/>
</dbReference>
<evidence type="ECO:0000313" key="7">
    <source>
        <dbReference type="EMBL" id="KGT95542.1"/>
    </source>
</evidence>
<name>A0A0A3Z914_9GAMM</name>
<dbReference type="PANTHER" id="PTHR43790:SF9">
    <property type="entry name" value="GALACTOFURANOSE TRANSPORTER ATP-BINDING PROTEIN YTFR"/>
    <property type="match status" value="1"/>
</dbReference>
<dbReference type="GO" id="GO:0016887">
    <property type="term" value="F:ATP hydrolysis activity"/>
    <property type="evidence" value="ECO:0007669"/>
    <property type="project" value="InterPro"/>
</dbReference>
<keyword evidence="3" id="KW-0677">Repeat</keyword>
<dbReference type="InterPro" id="IPR003439">
    <property type="entry name" value="ABC_transporter-like_ATP-bd"/>
</dbReference>
<dbReference type="SMART" id="SM00382">
    <property type="entry name" value="AAA"/>
    <property type="match status" value="2"/>
</dbReference>
<keyword evidence="5" id="KW-0067">ATP-binding</keyword>
<dbReference type="EMBL" id="JRUQ01000014">
    <property type="protein sequence ID" value="KGT95542.1"/>
    <property type="molecule type" value="Genomic_DNA"/>
</dbReference>
<dbReference type="CDD" id="cd03216">
    <property type="entry name" value="ABC_Carb_Monos_I"/>
    <property type="match status" value="1"/>
</dbReference>
<dbReference type="STRING" id="371042.NG99_03180"/>
<dbReference type="PROSITE" id="PS50893">
    <property type="entry name" value="ABC_TRANSPORTER_2"/>
    <property type="match status" value="2"/>
</dbReference>
<dbReference type="Gene3D" id="3.40.50.300">
    <property type="entry name" value="P-loop containing nucleotide triphosphate hydrolases"/>
    <property type="match status" value="2"/>
</dbReference>
<evidence type="ECO:0000259" key="6">
    <source>
        <dbReference type="PROSITE" id="PS50893"/>
    </source>
</evidence>
<dbReference type="PANTHER" id="PTHR43790">
    <property type="entry name" value="CARBOHYDRATE TRANSPORT ATP-BINDING PROTEIN MG119-RELATED"/>
    <property type="match status" value="1"/>
</dbReference>
<dbReference type="Pfam" id="PF00005">
    <property type="entry name" value="ABC_tran"/>
    <property type="match status" value="2"/>
</dbReference>
<evidence type="ECO:0000256" key="2">
    <source>
        <dbReference type="ARBA" id="ARBA00022448"/>
    </source>
</evidence>
<dbReference type="CDD" id="cd03215">
    <property type="entry name" value="ABC_Carb_Monos_II"/>
    <property type="match status" value="1"/>
</dbReference>
<dbReference type="InterPro" id="IPR003593">
    <property type="entry name" value="AAA+_ATPase"/>
</dbReference>
<dbReference type="AlphaFoldDB" id="A0A0A3Z914"/>
<dbReference type="InterPro" id="IPR050107">
    <property type="entry name" value="ABC_carbohydrate_import_ATPase"/>
</dbReference>
<dbReference type="PROSITE" id="PS00211">
    <property type="entry name" value="ABC_TRANSPORTER_1"/>
    <property type="match status" value="1"/>
</dbReference>
<keyword evidence="2" id="KW-0813">Transport</keyword>
<evidence type="ECO:0000256" key="4">
    <source>
        <dbReference type="ARBA" id="ARBA00022741"/>
    </source>
</evidence>
<sequence length="524" mass="56188">MAPNEAPLLRISGLSKCFGATQALSKVSLQVAAGEIHCVLGENGAGKSTIGKIVSGLYSADEGSIWFDEKPVAFSSSREARTAGIVMVYQELSLAPSLSVRANLWLGAERGRSLLSFTRRRQEQDRAGEVLQQLGLADIDMEVAVSAYPVAIQQLIEIGKSLMSDPKVIIFDEPTAMLGAVEKEKFFAVLRRLRTEGIALMLVTHHIDDVLAVSDRVTIMRNGQVVDAFAIGKETSPDYIVSRLTGKPPGSHRFAHKGGKSFPPLLDFENLPISGGGNRVFSVGRGEILGIYGVVGCGGDRLLQNLVGFIPTPREASVRFQLDGYPWRPTSVAAALKGGVAWLPAGRSSNGVYPTLSIADNLMMTQLRNFSHGGFIHTGKSDMRAGEILQACGVKFGDQCDLLTSLSGGNQQKVLLARAMANASKLLVLEEPTAGVDLGAKHEIHQRIRALAATGVSVIMLSSDLAETLSLCDTVWTLFHGAVVNTYHAPDEHDKAAIIADVVGQLASDEDLYSSRNRVNQESK</sequence>
<reference evidence="7 8" key="1">
    <citation type="submission" date="2014-10" db="EMBL/GenBank/DDBJ databases">
        <title>Genome sequence of Erwinia typographi M043b.</title>
        <authorList>
            <person name="Chan K.-G."/>
            <person name="Tan W.-S."/>
        </authorList>
    </citation>
    <scope>NUCLEOTIDE SEQUENCE [LARGE SCALE GENOMIC DNA]</scope>
    <source>
        <strain evidence="7 8">M043b</strain>
    </source>
</reference>
<keyword evidence="8" id="KW-1185">Reference proteome</keyword>
<dbReference type="Proteomes" id="UP000030351">
    <property type="component" value="Unassembled WGS sequence"/>
</dbReference>
<dbReference type="InterPro" id="IPR017871">
    <property type="entry name" value="ABC_transporter-like_CS"/>
</dbReference>
<dbReference type="InterPro" id="IPR027417">
    <property type="entry name" value="P-loop_NTPase"/>
</dbReference>
<accession>A0A0A3Z914</accession>